<gene>
    <name evidence="1" type="ORF">Amon02_000694800</name>
</gene>
<evidence type="ECO:0000313" key="1">
    <source>
        <dbReference type="EMBL" id="GME84589.1"/>
    </source>
</evidence>
<evidence type="ECO:0000313" key="2">
    <source>
        <dbReference type="Proteomes" id="UP001165064"/>
    </source>
</evidence>
<keyword evidence="2" id="KW-1185">Reference proteome</keyword>
<accession>A0ACB5TAT2</accession>
<sequence length="311" mass="36654">MCKVREHMKHQQEKDNMIHMKETRLKEMEKTLSRKDSTIEHQAAEIRRLEKESHSMRKEIDLLKTQNNDLQFYLDAKTGGSDILSAAFRLKQNTPRLTNILDYQAYVDRLTRNLLVYGCRESVDKIDKHVCLFLAKPDEEHLLRLVIQETVDSSILGSTSAQQDDTISPSLSIIFQLHTNSLKERKDLILNLERVMQALRVDSDCSKFQMLAQYKDIEKKLRKYSIPGETIGYNSTMYYAFKSLEHSSRYRDWAEPYDYNFQSIDTMLSPFVDLDDLFKKAKWQWKPRDLVFITSLLLLLVILMYILCFMT</sequence>
<name>A0ACB5TAT2_AMBMO</name>
<comment type="caution">
    <text evidence="1">The sequence shown here is derived from an EMBL/GenBank/DDBJ whole genome shotgun (WGS) entry which is preliminary data.</text>
</comment>
<organism evidence="1 2">
    <name type="scientific">Ambrosiozyma monospora</name>
    <name type="common">Yeast</name>
    <name type="synonym">Endomycopsis monosporus</name>
    <dbReference type="NCBI Taxonomy" id="43982"/>
    <lineage>
        <taxon>Eukaryota</taxon>
        <taxon>Fungi</taxon>
        <taxon>Dikarya</taxon>
        <taxon>Ascomycota</taxon>
        <taxon>Saccharomycotina</taxon>
        <taxon>Pichiomycetes</taxon>
        <taxon>Pichiales</taxon>
        <taxon>Pichiaceae</taxon>
        <taxon>Ambrosiozyma</taxon>
    </lineage>
</organism>
<dbReference type="EMBL" id="BSXS01005602">
    <property type="protein sequence ID" value="GME84589.1"/>
    <property type="molecule type" value="Genomic_DNA"/>
</dbReference>
<protein>
    <submittedName>
        <fullName evidence="1">Unnamed protein product</fullName>
    </submittedName>
</protein>
<dbReference type="Proteomes" id="UP001165064">
    <property type="component" value="Unassembled WGS sequence"/>
</dbReference>
<reference evidence="1" key="1">
    <citation type="submission" date="2023-04" db="EMBL/GenBank/DDBJ databases">
        <title>Ambrosiozyma monospora NBRC 10751.</title>
        <authorList>
            <person name="Ichikawa N."/>
            <person name="Sato H."/>
            <person name="Tonouchi N."/>
        </authorList>
    </citation>
    <scope>NUCLEOTIDE SEQUENCE</scope>
    <source>
        <strain evidence="1">NBRC 10751</strain>
    </source>
</reference>
<proteinExistence type="predicted"/>